<evidence type="ECO:0000256" key="6">
    <source>
        <dbReference type="SAM" id="Phobius"/>
    </source>
</evidence>
<evidence type="ECO:0000256" key="4">
    <source>
        <dbReference type="ARBA" id="ARBA00022989"/>
    </source>
</evidence>
<dbReference type="PIRSF" id="PIRSF026673">
    <property type="entry name" value="UCP026673_ion_chan"/>
    <property type="match status" value="1"/>
</dbReference>
<dbReference type="CDD" id="cd00038">
    <property type="entry name" value="CAP_ED"/>
    <property type="match status" value="1"/>
</dbReference>
<dbReference type="GO" id="GO:0016020">
    <property type="term" value="C:membrane"/>
    <property type="evidence" value="ECO:0007669"/>
    <property type="project" value="InterPro"/>
</dbReference>
<dbReference type="Proteomes" id="UP000051677">
    <property type="component" value="Unassembled WGS sequence"/>
</dbReference>
<feature type="transmembrane region" description="Helical" evidence="6">
    <location>
        <begin position="12"/>
        <end position="33"/>
    </location>
</feature>
<gene>
    <name evidence="8" type="ORF">AO501_15025</name>
</gene>
<dbReference type="InterPro" id="IPR018490">
    <property type="entry name" value="cNMP-bd_dom_sf"/>
</dbReference>
<dbReference type="InterPro" id="IPR023408">
    <property type="entry name" value="MscS_beta-dom_sf"/>
</dbReference>
<dbReference type="EMBL" id="LKTM01000112">
    <property type="protein sequence ID" value="KQH79350.1"/>
    <property type="molecule type" value="Genomic_DNA"/>
</dbReference>
<dbReference type="GO" id="GO:0055085">
    <property type="term" value="P:transmembrane transport"/>
    <property type="evidence" value="ECO:0007669"/>
    <property type="project" value="InterPro"/>
</dbReference>
<comment type="similarity">
    <text evidence="2">Belongs to the MscS (TC 1.A.23) family.</text>
</comment>
<proteinExistence type="inferred from homology"/>
<evidence type="ECO:0000256" key="2">
    <source>
        <dbReference type="ARBA" id="ARBA00008017"/>
    </source>
</evidence>
<dbReference type="InterPro" id="IPR010920">
    <property type="entry name" value="LSM_dom_sf"/>
</dbReference>
<evidence type="ECO:0000256" key="3">
    <source>
        <dbReference type="ARBA" id="ARBA00022692"/>
    </source>
</evidence>
<comment type="caution">
    <text evidence="8">The sequence shown here is derived from an EMBL/GenBank/DDBJ whole genome shotgun (WGS) entry which is preliminary data.</text>
</comment>
<reference evidence="8 9" key="1">
    <citation type="submission" date="2015-10" db="EMBL/GenBank/DDBJ databases">
        <title>Mycobacterium gordonae draft genome assembly.</title>
        <authorList>
            <person name="Ustinova V."/>
            <person name="Smirnova T."/>
            <person name="Blagodatskikh K."/>
            <person name="Varlamov D."/>
            <person name="Larionova E."/>
            <person name="Chernousova L."/>
        </authorList>
    </citation>
    <scope>NUCLEOTIDE SEQUENCE [LARGE SCALE GENOMIC DNA]</scope>
    <source>
        <strain evidence="8 9">CTRI 14-8773</strain>
    </source>
</reference>
<dbReference type="PANTHER" id="PTHR30566">
    <property type="entry name" value="YNAI-RELATED MECHANOSENSITIVE ION CHANNEL"/>
    <property type="match status" value="1"/>
</dbReference>
<feature type="transmembrane region" description="Helical" evidence="6">
    <location>
        <begin position="76"/>
        <end position="97"/>
    </location>
</feature>
<dbReference type="STRING" id="1778.A9W97_26215"/>
<dbReference type="SUPFAM" id="SSF50182">
    <property type="entry name" value="Sm-like ribonucleoproteins"/>
    <property type="match status" value="1"/>
</dbReference>
<dbReference type="Pfam" id="PF00924">
    <property type="entry name" value="MS_channel_2nd"/>
    <property type="match status" value="1"/>
</dbReference>
<evidence type="ECO:0000313" key="9">
    <source>
        <dbReference type="Proteomes" id="UP000051677"/>
    </source>
</evidence>
<dbReference type="Gene3D" id="1.10.287.1260">
    <property type="match status" value="1"/>
</dbReference>
<organism evidence="8 9">
    <name type="scientific">Mycobacterium gordonae</name>
    <dbReference type="NCBI Taxonomy" id="1778"/>
    <lineage>
        <taxon>Bacteria</taxon>
        <taxon>Bacillati</taxon>
        <taxon>Actinomycetota</taxon>
        <taxon>Actinomycetes</taxon>
        <taxon>Mycobacteriales</taxon>
        <taxon>Mycobacteriaceae</taxon>
        <taxon>Mycobacterium</taxon>
    </lineage>
</organism>
<dbReference type="PANTHER" id="PTHR30566:SF25">
    <property type="entry name" value="INNER MEMBRANE PROTEIN"/>
    <property type="match status" value="1"/>
</dbReference>
<accession>A0A0Q2R5C5</accession>
<dbReference type="InterPro" id="IPR014710">
    <property type="entry name" value="RmlC-like_jellyroll"/>
</dbReference>
<keyword evidence="5 6" id="KW-0472">Membrane</keyword>
<evidence type="ECO:0000259" key="7">
    <source>
        <dbReference type="PROSITE" id="PS50042"/>
    </source>
</evidence>
<evidence type="ECO:0000256" key="5">
    <source>
        <dbReference type="ARBA" id="ARBA00023136"/>
    </source>
</evidence>
<comment type="subcellular location">
    <subcellularLocation>
        <location evidence="1">Endomembrane system</location>
        <topology evidence="1">Multi-pass membrane protein</topology>
    </subcellularLocation>
</comment>
<sequence>MNFFNSDWFYWAIGVAIGFPVCLILLTELHHILTRRGNRLARQVGVIRNWLLPLGALLLILVKASQIPAGEIPVRILTTMFGFLVLVLLLSGLNATVFEGAPEDSWRKRLPTIFLDVGRFALIGLGLAVILSVIWGVRVGGVFTALGITSVVIGLMLQNSVGQIVSGLFMLFEQPFRINDWLDTQTARGRVIEVNWRAVHIQTGGGLRIMPNSMLATTAFTNLSRPAGPHKCSINTTFATSDPPDKVCEMLTLVAGALPLIMPGTAPTSVALGAGEYRTTVRVHSPADEGATQSTFVRWIWYAARRWELHLDGEDDDFSTPERVMKALRTVVASELRLTLADQQFLAPYAKILRYGTDEIVQYPGTVPTAMAFIVAGSVQLTVTDADGAVLPFATLTEGSFIGITALTRQPNLAGAYALEEVTALEIEREHLEKIVMDKPMLLQDLGRLIDERQNKARVTRRERAKAATAVAPGLRKPDILG</sequence>
<dbReference type="AlphaFoldDB" id="A0A0Q2R5C5"/>
<evidence type="ECO:0000256" key="1">
    <source>
        <dbReference type="ARBA" id="ARBA00004127"/>
    </source>
</evidence>
<dbReference type="Gene3D" id="2.60.120.10">
    <property type="entry name" value="Jelly Rolls"/>
    <property type="match status" value="1"/>
</dbReference>
<feature type="domain" description="Cyclic nucleotide-binding" evidence="7">
    <location>
        <begin position="328"/>
        <end position="437"/>
    </location>
</feature>
<dbReference type="InterPro" id="IPR000595">
    <property type="entry name" value="cNMP-bd_dom"/>
</dbReference>
<dbReference type="Pfam" id="PF21082">
    <property type="entry name" value="MS_channel_3rd"/>
    <property type="match status" value="1"/>
</dbReference>
<name>A0A0Q2R5C5_MYCGO</name>
<dbReference type="OrthoDB" id="9775207at2"/>
<dbReference type="PROSITE" id="PS50042">
    <property type="entry name" value="CNMP_BINDING_3"/>
    <property type="match status" value="1"/>
</dbReference>
<feature type="transmembrane region" description="Helical" evidence="6">
    <location>
        <begin position="45"/>
        <end position="64"/>
    </location>
</feature>
<dbReference type="InterPro" id="IPR049278">
    <property type="entry name" value="MS_channel_C"/>
</dbReference>
<keyword evidence="3 6" id="KW-0812">Transmembrane</keyword>
<dbReference type="InterPro" id="IPR006685">
    <property type="entry name" value="MscS_channel_2nd"/>
</dbReference>
<dbReference type="GO" id="GO:0012505">
    <property type="term" value="C:endomembrane system"/>
    <property type="evidence" value="ECO:0007669"/>
    <property type="project" value="UniProtKB-SubCell"/>
</dbReference>
<dbReference type="RefSeq" id="WP_055577898.1">
    <property type="nucleotide sequence ID" value="NZ_LKTM01000112.1"/>
</dbReference>
<dbReference type="SMART" id="SM00100">
    <property type="entry name" value="cNMP"/>
    <property type="match status" value="1"/>
</dbReference>
<dbReference type="InterPro" id="IPR016846">
    <property type="entry name" value="cNMP-bd_ion_channel"/>
</dbReference>
<protein>
    <recommendedName>
        <fullName evidence="7">Cyclic nucleotide-binding domain-containing protein</fullName>
    </recommendedName>
</protein>
<dbReference type="Gene3D" id="2.30.30.60">
    <property type="match status" value="1"/>
</dbReference>
<dbReference type="SUPFAM" id="SSF51206">
    <property type="entry name" value="cAMP-binding domain-like"/>
    <property type="match status" value="1"/>
</dbReference>
<keyword evidence="4 6" id="KW-1133">Transmembrane helix</keyword>
<evidence type="ECO:0000313" key="8">
    <source>
        <dbReference type="EMBL" id="KQH79350.1"/>
    </source>
</evidence>
<feature type="transmembrane region" description="Helical" evidence="6">
    <location>
        <begin position="117"/>
        <end position="137"/>
    </location>
</feature>
<dbReference type="Pfam" id="PF00027">
    <property type="entry name" value="cNMP_binding"/>
    <property type="match status" value="1"/>
</dbReference>